<proteinExistence type="predicted"/>
<dbReference type="Proteomes" id="UP000075809">
    <property type="component" value="Unassembled WGS sequence"/>
</dbReference>
<evidence type="ECO:0000256" key="1">
    <source>
        <dbReference type="SAM" id="MobiDB-lite"/>
    </source>
</evidence>
<reference evidence="3 4" key="1">
    <citation type="submission" date="2015-09" db="EMBL/GenBank/DDBJ databases">
        <title>Trachymyrmex zeteki WGS genome.</title>
        <authorList>
            <person name="Nygaard S."/>
            <person name="Hu H."/>
            <person name="Boomsma J."/>
            <person name="Zhang G."/>
        </authorList>
    </citation>
    <scope>NUCLEOTIDE SEQUENCE [LARGE SCALE GENOMIC DNA]</scope>
    <source>
        <strain evidence="3">Tzet28-1</strain>
        <tissue evidence="3">Whole body</tissue>
    </source>
</reference>
<gene>
    <name evidence="3" type="ORF">ALC60_00319</name>
</gene>
<feature type="transmembrane region" description="Helical" evidence="2">
    <location>
        <begin position="155"/>
        <end position="175"/>
    </location>
</feature>
<feature type="transmembrane region" description="Helical" evidence="2">
    <location>
        <begin position="125"/>
        <end position="143"/>
    </location>
</feature>
<evidence type="ECO:0008006" key="5">
    <source>
        <dbReference type="Google" id="ProtNLM"/>
    </source>
</evidence>
<evidence type="ECO:0000313" key="4">
    <source>
        <dbReference type="Proteomes" id="UP000075809"/>
    </source>
</evidence>
<feature type="transmembrane region" description="Helical" evidence="2">
    <location>
        <begin position="187"/>
        <end position="204"/>
    </location>
</feature>
<keyword evidence="2" id="KW-0472">Membrane</keyword>
<dbReference type="AlphaFoldDB" id="A0A151XJW1"/>
<sequence length="262" mass="29774">MTPFLSSSLSSSSSSSPATSSTIWPAPLLSSVLFRRFPPFLCRRVGGKPRCRRARTPSSSLLSPSQPTAFSSLHEFPPTFRDPSFSSSLLVQLVDSFSQSSLSLSGKLLLLSCFLYSASARISCSILRPYLSLSLFLFIFFSHTTPHSCIRNPRTFSLCHAFVFVNFLVLLHLSCSWQCFHHRFTQMHFVPIPLLFFDLFFPLFTLLRTHVEIRHYTTFIEDFVSVRIYSCVYMSSSFILLHEDMVYRSVKKNNACAMVLIG</sequence>
<dbReference type="EMBL" id="KQ982052">
    <property type="protein sequence ID" value="KYQ60694.1"/>
    <property type="molecule type" value="Genomic_DNA"/>
</dbReference>
<evidence type="ECO:0000256" key="2">
    <source>
        <dbReference type="SAM" id="Phobius"/>
    </source>
</evidence>
<keyword evidence="2" id="KW-1133">Transmembrane helix</keyword>
<keyword evidence="2" id="KW-0812">Transmembrane</keyword>
<organism evidence="3 4">
    <name type="scientific">Mycetomoellerius zeteki</name>
    <dbReference type="NCBI Taxonomy" id="64791"/>
    <lineage>
        <taxon>Eukaryota</taxon>
        <taxon>Metazoa</taxon>
        <taxon>Ecdysozoa</taxon>
        <taxon>Arthropoda</taxon>
        <taxon>Hexapoda</taxon>
        <taxon>Insecta</taxon>
        <taxon>Pterygota</taxon>
        <taxon>Neoptera</taxon>
        <taxon>Endopterygota</taxon>
        <taxon>Hymenoptera</taxon>
        <taxon>Apocrita</taxon>
        <taxon>Aculeata</taxon>
        <taxon>Formicoidea</taxon>
        <taxon>Formicidae</taxon>
        <taxon>Myrmicinae</taxon>
        <taxon>Mycetomoellerius</taxon>
    </lineage>
</organism>
<accession>A0A151XJW1</accession>
<feature type="region of interest" description="Disordered" evidence="1">
    <location>
        <begin position="1"/>
        <end position="21"/>
    </location>
</feature>
<name>A0A151XJW1_9HYME</name>
<protein>
    <recommendedName>
        <fullName evidence="5">Transmembrane protein</fullName>
    </recommendedName>
</protein>
<evidence type="ECO:0000313" key="3">
    <source>
        <dbReference type="EMBL" id="KYQ60694.1"/>
    </source>
</evidence>
<keyword evidence="4" id="KW-1185">Reference proteome</keyword>